<feature type="compositionally biased region" description="Basic and acidic residues" evidence="1">
    <location>
        <begin position="41"/>
        <end position="74"/>
    </location>
</feature>
<evidence type="ECO:0000313" key="2">
    <source>
        <dbReference type="EMBL" id="TFD67732.1"/>
    </source>
</evidence>
<comment type="caution">
    <text evidence="2">The sequence shown here is derived from an EMBL/GenBank/DDBJ whole genome shotgun (WGS) entry which is preliminary data.</text>
</comment>
<dbReference type="OrthoDB" id="9965128at2"/>
<reference evidence="2 3" key="1">
    <citation type="submission" date="2019-03" db="EMBL/GenBank/DDBJ databases">
        <title>Genomics of glacier-inhabiting Cryobacterium strains.</title>
        <authorList>
            <person name="Liu Q."/>
            <person name="Xin Y.-H."/>
        </authorList>
    </citation>
    <scope>NUCLEOTIDE SEQUENCE [LARGE SCALE GENOMIC DNA]</scope>
    <source>
        <strain evidence="2 3">Sr36</strain>
    </source>
</reference>
<dbReference type="RefSeq" id="WP_134554412.1">
    <property type="nucleotide sequence ID" value="NZ_SOHK01000007.1"/>
</dbReference>
<protein>
    <submittedName>
        <fullName evidence="2">Uncharacterized protein</fullName>
    </submittedName>
</protein>
<organism evidence="2 3">
    <name type="scientific">Cryobacterium ruanii</name>
    <dbReference type="NCBI Taxonomy" id="1259197"/>
    <lineage>
        <taxon>Bacteria</taxon>
        <taxon>Bacillati</taxon>
        <taxon>Actinomycetota</taxon>
        <taxon>Actinomycetes</taxon>
        <taxon>Micrococcales</taxon>
        <taxon>Microbacteriaceae</taxon>
        <taxon>Cryobacterium</taxon>
    </lineage>
</organism>
<feature type="region of interest" description="Disordered" evidence="1">
    <location>
        <begin position="41"/>
        <end position="82"/>
    </location>
</feature>
<proteinExistence type="predicted"/>
<accession>A0A4R9AR62</accession>
<evidence type="ECO:0000313" key="3">
    <source>
        <dbReference type="Proteomes" id="UP000298154"/>
    </source>
</evidence>
<dbReference type="AlphaFoldDB" id="A0A4R9AR62"/>
<evidence type="ECO:0000256" key="1">
    <source>
        <dbReference type="SAM" id="MobiDB-lite"/>
    </source>
</evidence>
<sequence length="82" mass="9495">MNAPPVGQPSALTSEKRRQYVAANREKVREYYDRYFKTHRDEVNASAAARRDADPDHTKRITRQWAERNKERRAGGAPQPAE</sequence>
<gene>
    <name evidence="2" type="ORF">E3T47_03690</name>
</gene>
<dbReference type="Proteomes" id="UP000298154">
    <property type="component" value="Unassembled WGS sequence"/>
</dbReference>
<name>A0A4R9AR62_9MICO</name>
<dbReference type="EMBL" id="SOHK01000007">
    <property type="protein sequence ID" value="TFD67732.1"/>
    <property type="molecule type" value="Genomic_DNA"/>
</dbReference>
<keyword evidence="3" id="KW-1185">Reference proteome</keyword>